<protein>
    <submittedName>
        <fullName evidence="2">Uncharacterized protein</fullName>
    </submittedName>
</protein>
<reference evidence="3" key="1">
    <citation type="submission" date="2017-11" db="EMBL/GenBank/DDBJ databases">
        <title>Genome sequence of Pantoea sp. MSR2.</title>
        <authorList>
            <person name="Nascimento F.X."/>
        </authorList>
    </citation>
    <scope>NUCLEOTIDE SEQUENCE [LARGE SCALE GENOMIC DNA]</scope>
    <source>
        <strain evidence="3">MSR2</strain>
    </source>
</reference>
<evidence type="ECO:0000313" key="3">
    <source>
        <dbReference type="Proteomes" id="UP000424872"/>
    </source>
</evidence>
<dbReference type="AlphaFoldDB" id="A0AAP9KQC8"/>
<organism evidence="2 3">
    <name type="scientific">Pantoea phytobeneficialis</name>
    <dbReference type="NCBI Taxonomy" id="2052056"/>
    <lineage>
        <taxon>Bacteria</taxon>
        <taxon>Pseudomonadati</taxon>
        <taxon>Pseudomonadota</taxon>
        <taxon>Gammaproteobacteria</taxon>
        <taxon>Enterobacterales</taxon>
        <taxon>Erwiniaceae</taxon>
        <taxon>Pantoea</taxon>
    </lineage>
</organism>
<keyword evidence="4" id="KW-1185">Reference proteome</keyword>
<gene>
    <name evidence="2" type="ORF">CTZ24_16150</name>
    <name evidence="1" type="ORF">Q3404_26485</name>
</gene>
<dbReference type="Pfam" id="PF20453">
    <property type="entry name" value="DUF6707"/>
    <property type="match status" value="1"/>
</dbReference>
<evidence type="ECO:0000313" key="4">
    <source>
        <dbReference type="Proteomes" id="UP001171299"/>
    </source>
</evidence>
<evidence type="ECO:0000313" key="1">
    <source>
        <dbReference type="EMBL" id="MDO6410122.1"/>
    </source>
</evidence>
<dbReference type="RefSeq" id="WP_208724055.1">
    <property type="nucleotide sequence ID" value="NZ_CP024636.1"/>
</dbReference>
<reference evidence="2" key="2">
    <citation type="journal article" date="2020" name="Environ. Microbiol.">
        <title>The extreme plant-growth-promoting properties of Pantoea phytobeneficialis MSR2 revealed by functional and genomic analysis.</title>
        <authorList>
            <person name="Nascimento F.X."/>
            <person name="Hernandez A.G."/>
            <person name="Glick B.R."/>
            <person name="Rossi M.J."/>
        </authorList>
    </citation>
    <scope>NUCLEOTIDE SEQUENCE</scope>
    <source>
        <strain evidence="2">MSR2</strain>
    </source>
</reference>
<proteinExistence type="predicted"/>
<name>A0AAP9KQC8_9GAMM</name>
<dbReference type="EMBL" id="CP024636">
    <property type="protein sequence ID" value="QGR07870.1"/>
    <property type="molecule type" value="Genomic_DNA"/>
</dbReference>
<dbReference type="InterPro" id="IPR046553">
    <property type="entry name" value="DUF6707"/>
</dbReference>
<accession>A0AAP9KQC8</accession>
<reference evidence="1" key="3">
    <citation type="submission" date="2023-07" db="EMBL/GenBank/DDBJ databases">
        <title>The extreme plant-growth-promoting properties of Pantoea phytobeneficialis PF55 revealed by functional and genomic analysis.</title>
        <authorList>
            <person name="Nascimento F.X."/>
            <person name="Marcio R.J."/>
        </authorList>
    </citation>
    <scope>NUCLEOTIDE SEQUENCE</scope>
    <source>
        <strain evidence="1">PF55</strain>
    </source>
</reference>
<dbReference type="EMBL" id="JAUOOM010000052">
    <property type="protein sequence ID" value="MDO6410122.1"/>
    <property type="molecule type" value="Genomic_DNA"/>
</dbReference>
<dbReference type="Proteomes" id="UP001171299">
    <property type="component" value="Unassembled WGS sequence"/>
</dbReference>
<dbReference type="Proteomes" id="UP000424872">
    <property type="component" value="Chromosome"/>
</dbReference>
<dbReference type="KEGG" id="ppho:CTZ24_16150"/>
<sequence>MKFDNIITELSEKTSSLKSKIESIPAKNLKTGKMVLESLSKLAFIQYVNDEFDDAEIISEKLSSIGFDNDYDYWTWIEFSISLRAQLALLKQDDEKYNDSVLKIKSVLDSGEGMLKKIRNNVHNRFMAGEGVELAESVASGENKDLAISFDLRLVYLMKLIKIKVLGGSPEYSINKVERDIEDNLSSMRGLLNKSSISKVKPFS</sequence>
<evidence type="ECO:0000313" key="2">
    <source>
        <dbReference type="EMBL" id="QGR07870.1"/>
    </source>
</evidence>